<keyword evidence="1" id="KW-0472">Membrane</keyword>
<dbReference type="AlphaFoldDB" id="A0A7W6BL80"/>
<reference evidence="3 4" key="1">
    <citation type="submission" date="2020-08" db="EMBL/GenBank/DDBJ databases">
        <title>Genomic Encyclopedia of Type Strains, Phase IV (KMG-IV): sequencing the most valuable type-strain genomes for metagenomic binning, comparative biology and taxonomic classification.</title>
        <authorList>
            <person name="Goeker M."/>
        </authorList>
    </citation>
    <scope>NUCLEOTIDE SEQUENCE [LARGE SCALE GENOMIC DNA]</scope>
    <source>
        <strain evidence="3 4">DSM 26189</strain>
    </source>
</reference>
<evidence type="ECO:0000313" key="4">
    <source>
        <dbReference type="Proteomes" id="UP000571950"/>
    </source>
</evidence>
<keyword evidence="1" id="KW-0812">Transmembrane</keyword>
<dbReference type="EMBL" id="JACIDT010000009">
    <property type="protein sequence ID" value="MBB3927021.1"/>
    <property type="molecule type" value="Genomic_DNA"/>
</dbReference>
<protein>
    <submittedName>
        <fullName evidence="3">Flp pilus assembly protein TadG</fullName>
    </submittedName>
</protein>
<evidence type="ECO:0000259" key="2">
    <source>
        <dbReference type="Pfam" id="PF07811"/>
    </source>
</evidence>
<dbReference type="RefSeq" id="WP_188072523.1">
    <property type="nucleotide sequence ID" value="NZ_BSPS01000125.1"/>
</dbReference>
<evidence type="ECO:0000256" key="1">
    <source>
        <dbReference type="SAM" id="Phobius"/>
    </source>
</evidence>
<feature type="transmembrane region" description="Helical" evidence="1">
    <location>
        <begin position="20"/>
        <end position="43"/>
    </location>
</feature>
<dbReference type="InterPro" id="IPR012495">
    <property type="entry name" value="TadE-like_dom"/>
</dbReference>
<keyword evidence="1" id="KW-1133">Transmembrane helix</keyword>
<gene>
    <name evidence="3" type="ORF">GGR43_002744</name>
</gene>
<feature type="domain" description="TadE-like" evidence="2">
    <location>
        <begin position="17"/>
        <end position="59"/>
    </location>
</feature>
<evidence type="ECO:0000313" key="3">
    <source>
        <dbReference type="EMBL" id="MBB3927021.1"/>
    </source>
</evidence>
<organism evidence="3 4">
    <name type="scientific">Sphingobium jiangsuense</name>
    <dbReference type="NCBI Taxonomy" id="870476"/>
    <lineage>
        <taxon>Bacteria</taxon>
        <taxon>Pseudomonadati</taxon>
        <taxon>Pseudomonadota</taxon>
        <taxon>Alphaproteobacteria</taxon>
        <taxon>Sphingomonadales</taxon>
        <taxon>Sphingomonadaceae</taxon>
        <taxon>Sphingobium</taxon>
    </lineage>
</organism>
<proteinExistence type="predicted"/>
<keyword evidence="4" id="KW-1185">Reference proteome</keyword>
<dbReference type="Proteomes" id="UP000571950">
    <property type="component" value="Unassembled WGS sequence"/>
</dbReference>
<name>A0A7W6BL80_9SPHN</name>
<comment type="caution">
    <text evidence="3">The sequence shown here is derived from an EMBL/GenBank/DDBJ whole genome shotgun (WGS) entry which is preliminary data.</text>
</comment>
<sequence length="146" mass="15407">MSRVRPVIRRLAGCEKGMTALEFVFLAPALLMLVFAIIIYSFYFAAQMGLRHAAAEGARAAVAGLSSAERIALARARAQEVIDGYGSLLAAGGQKPVIATTANGSDSFTVRLSYDMSASPIRRYAAFIPLPATTITASTVVTNGSY</sequence>
<accession>A0A7W6BL80</accession>
<dbReference type="Pfam" id="PF07811">
    <property type="entry name" value="TadE"/>
    <property type="match status" value="1"/>
</dbReference>